<evidence type="ECO:0000313" key="2">
    <source>
        <dbReference type="Proteomes" id="UP000026960"/>
    </source>
</evidence>
<sequence length="71" mass="8114">MSILRMEPQLWQLAQIGEAINGLTFCDNKPPEFGKSKFLEVILIEQYFFCLILCGSLNIEKLEAPEILHTS</sequence>
<reference evidence="1" key="2">
    <citation type="submission" date="2015-03" db="UniProtKB">
        <authorList>
            <consortium name="EnsemblPlants"/>
        </authorList>
    </citation>
    <scope>IDENTIFICATION</scope>
</reference>
<organism evidence="1">
    <name type="scientific">Oryza barthii</name>
    <dbReference type="NCBI Taxonomy" id="65489"/>
    <lineage>
        <taxon>Eukaryota</taxon>
        <taxon>Viridiplantae</taxon>
        <taxon>Streptophyta</taxon>
        <taxon>Embryophyta</taxon>
        <taxon>Tracheophyta</taxon>
        <taxon>Spermatophyta</taxon>
        <taxon>Magnoliopsida</taxon>
        <taxon>Liliopsida</taxon>
        <taxon>Poales</taxon>
        <taxon>Poaceae</taxon>
        <taxon>BOP clade</taxon>
        <taxon>Oryzoideae</taxon>
        <taxon>Oryzeae</taxon>
        <taxon>Oryzinae</taxon>
        <taxon>Oryza</taxon>
    </lineage>
</organism>
<dbReference type="EnsemblPlants" id="OBART07G13880.1">
    <property type="protein sequence ID" value="OBART07G13880.1"/>
    <property type="gene ID" value="OBART07G13880"/>
</dbReference>
<dbReference type="AlphaFoldDB" id="A0A0D3GQU0"/>
<dbReference type="PaxDb" id="65489-OBART07G13880.1"/>
<evidence type="ECO:0000313" key="1">
    <source>
        <dbReference type="EnsemblPlants" id="OBART07G13880.1"/>
    </source>
</evidence>
<dbReference type="Gramene" id="OBART07G13880.1">
    <property type="protein sequence ID" value="OBART07G13880.1"/>
    <property type="gene ID" value="OBART07G13880"/>
</dbReference>
<protein>
    <submittedName>
        <fullName evidence="1">Uncharacterized protein</fullName>
    </submittedName>
</protein>
<reference evidence="1" key="1">
    <citation type="journal article" date="2009" name="Rice">
        <title>De Novo Next Generation Sequencing of Plant Genomes.</title>
        <authorList>
            <person name="Rounsley S."/>
            <person name="Marri P.R."/>
            <person name="Yu Y."/>
            <person name="He R."/>
            <person name="Sisneros N."/>
            <person name="Goicoechea J.L."/>
            <person name="Lee S.J."/>
            <person name="Angelova A."/>
            <person name="Kudrna D."/>
            <person name="Luo M."/>
            <person name="Affourtit J."/>
            <person name="Desany B."/>
            <person name="Knight J."/>
            <person name="Niazi F."/>
            <person name="Egholm M."/>
            <person name="Wing R.A."/>
        </authorList>
    </citation>
    <scope>NUCLEOTIDE SEQUENCE [LARGE SCALE GENOMIC DNA]</scope>
    <source>
        <strain evidence="1">cv. IRGC 105608</strain>
    </source>
</reference>
<name>A0A0D3GQU0_9ORYZ</name>
<keyword evidence="2" id="KW-1185">Reference proteome</keyword>
<proteinExistence type="predicted"/>
<dbReference type="HOGENOM" id="CLU_2744023_0_0_1"/>
<dbReference type="Proteomes" id="UP000026960">
    <property type="component" value="Chromosome 7"/>
</dbReference>
<accession>A0A0D3GQU0</accession>